<dbReference type="Pfam" id="PF01494">
    <property type="entry name" value="FAD_binding_3"/>
    <property type="match status" value="1"/>
</dbReference>
<evidence type="ECO:0000259" key="3">
    <source>
        <dbReference type="Pfam" id="PF01494"/>
    </source>
</evidence>
<keyword evidence="5" id="KW-1185">Reference proteome</keyword>
<evidence type="ECO:0000256" key="1">
    <source>
        <dbReference type="ARBA" id="ARBA00023002"/>
    </source>
</evidence>
<dbReference type="OrthoDB" id="9782160at2"/>
<evidence type="ECO:0000256" key="2">
    <source>
        <dbReference type="ARBA" id="ARBA00023033"/>
    </source>
</evidence>
<dbReference type="InterPro" id="IPR002938">
    <property type="entry name" value="FAD-bd"/>
</dbReference>
<dbReference type="PANTHER" id="PTHR13789">
    <property type="entry name" value="MONOOXYGENASE"/>
    <property type="match status" value="1"/>
</dbReference>
<evidence type="ECO:0000313" key="5">
    <source>
        <dbReference type="Proteomes" id="UP000239494"/>
    </source>
</evidence>
<dbReference type="RefSeq" id="WP_106193718.1">
    <property type="nucleotide sequence ID" value="NZ_PVTF01000014.1"/>
</dbReference>
<dbReference type="PRINTS" id="PR00420">
    <property type="entry name" value="RNGMNOXGNASE"/>
</dbReference>
<comment type="caution">
    <text evidence="4">The sequence shown here is derived from an EMBL/GenBank/DDBJ whole genome shotgun (WGS) entry which is preliminary data.</text>
</comment>
<accession>A0A2T0SP94</accession>
<sequence length="398" mass="42010">MSGVRTALVVGGGLAGPVTALALRKAGVDATVYEAYATTADGIGGQLTVAPNGLDALATIGAAEAVKAVGLPMRRTVMANGRGRVLAEFEALPDLEPSRTMWRSELYRALHDHAAAEGVRTEHGKRLVGVDESPTGVTARFADGTSATADVLVGADGINSTVRTLIDPAAAGPSHVPLLNFGAAADISVPAAPDATYFVFGRRAFLGYWIQPDGRTSWFGNLPHQARMSSAEARAVPARQWLDRLREVYADDVPGRELLAHTDPARLCAFGSMEILPRVTTWHRGRVVLVGDAAHAPSSSSGQGASLAAESAVQLARCLRDLPDVPSAFAAYERLRRPRVEKVAARAAKTNNTKGFGPVASAVMGLVMPLAMKTFLTPEKMLGLEQRHHIEWSDTVAA</sequence>
<reference evidence="4 5" key="1">
    <citation type="submission" date="2018-03" db="EMBL/GenBank/DDBJ databases">
        <title>Genomic Encyclopedia of Archaeal and Bacterial Type Strains, Phase II (KMG-II): from individual species to whole genera.</title>
        <authorList>
            <person name="Goeker M."/>
        </authorList>
    </citation>
    <scope>NUCLEOTIDE SEQUENCE [LARGE SCALE GENOMIC DNA]</scope>
    <source>
        <strain evidence="4 5">DSM 44720</strain>
    </source>
</reference>
<dbReference type="EMBL" id="PVTF01000014">
    <property type="protein sequence ID" value="PRY35241.1"/>
    <property type="molecule type" value="Genomic_DNA"/>
</dbReference>
<protein>
    <submittedName>
        <fullName evidence="4">2-polyprenyl-6-methoxyphenol hydroxylase-like FAD-dependent oxidoreductase</fullName>
    </submittedName>
</protein>
<dbReference type="InterPro" id="IPR036188">
    <property type="entry name" value="FAD/NAD-bd_sf"/>
</dbReference>
<name>A0A2T0SP94_9PSEU</name>
<dbReference type="GO" id="GO:0004497">
    <property type="term" value="F:monooxygenase activity"/>
    <property type="evidence" value="ECO:0007669"/>
    <property type="project" value="UniProtKB-KW"/>
</dbReference>
<keyword evidence="2" id="KW-0503">Monooxygenase</keyword>
<dbReference type="InterPro" id="IPR050493">
    <property type="entry name" value="FAD-dep_Monooxygenase_BioMet"/>
</dbReference>
<proteinExistence type="predicted"/>
<gene>
    <name evidence="4" type="ORF">CLV43_114159</name>
</gene>
<evidence type="ECO:0000313" key="4">
    <source>
        <dbReference type="EMBL" id="PRY35241.1"/>
    </source>
</evidence>
<dbReference type="Gene3D" id="3.50.50.60">
    <property type="entry name" value="FAD/NAD(P)-binding domain"/>
    <property type="match status" value="1"/>
</dbReference>
<dbReference type="Proteomes" id="UP000239494">
    <property type="component" value="Unassembled WGS sequence"/>
</dbReference>
<keyword evidence="1" id="KW-0560">Oxidoreductase</keyword>
<dbReference type="PANTHER" id="PTHR13789:SF309">
    <property type="entry name" value="PUTATIVE (AFU_ORTHOLOGUE AFUA_6G14510)-RELATED"/>
    <property type="match status" value="1"/>
</dbReference>
<dbReference type="SUPFAM" id="SSF51905">
    <property type="entry name" value="FAD/NAD(P)-binding domain"/>
    <property type="match status" value="1"/>
</dbReference>
<dbReference type="AlphaFoldDB" id="A0A2T0SP94"/>
<dbReference type="GO" id="GO:0071949">
    <property type="term" value="F:FAD binding"/>
    <property type="evidence" value="ECO:0007669"/>
    <property type="project" value="InterPro"/>
</dbReference>
<organism evidence="4 5">
    <name type="scientific">Umezawaea tangerina</name>
    <dbReference type="NCBI Taxonomy" id="84725"/>
    <lineage>
        <taxon>Bacteria</taxon>
        <taxon>Bacillati</taxon>
        <taxon>Actinomycetota</taxon>
        <taxon>Actinomycetes</taxon>
        <taxon>Pseudonocardiales</taxon>
        <taxon>Pseudonocardiaceae</taxon>
        <taxon>Umezawaea</taxon>
    </lineage>
</organism>
<feature type="domain" description="FAD-binding" evidence="3">
    <location>
        <begin position="7"/>
        <end position="346"/>
    </location>
</feature>